<reference evidence="1 2" key="1">
    <citation type="submission" date="2022-11" db="EMBL/GenBank/DDBJ databases">
        <title>The First Case of Preauricular Fistular Abscess Caused by Peptoniphilus grossensis.</title>
        <authorList>
            <person name="Byun J.-H."/>
        </authorList>
    </citation>
    <scope>NUCLEOTIDE SEQUENCE [LARGE SCALE GENOMIC DNA]</scope>
    <source>
        <strain evidence="1 2">GYB008</strain>
    </source>
</reference>
<protein>
    <recommendedName>
        <fullName evidence="3">DUF1574 domain-containing protein</fullName>
    </recommendedName>
</protein>
<sequence length="342" mass="39898">MKKFLKILKSIIFIALIIFGSLELNNLFMRKSLAKPWDMGNKIGGFFNETEDYNAMFFGTSHSYCSFEPLVIYEKTGVKSYVLASQSQPLRITASYVKDALKRKNPSVIFVDIQSAIYRITEDSSVVNSYSDYLPMSKNKIEMIAKKVPKSFKTQAILPLVAYHSRWDELKDEDYNFDKASYDDYLKGYVLLKGQSQNFKNNEEAEINKFRKSAHAYDEKTYFAFNMAALDEIIDLAERNGVKLFFVKTPIYDYDLYRDNIKVIAKEIEARGAGFIDFNDFNDQMNLSKEDFYDPHHLNVVGAEKFNSFFIDYMKREGVFQENLADDKAWFKDIKSYDINKW</sequence>
<dbReference type="Proteomes" id="UP001328425">
    <property type="component" value="Unassembled WGS sequence"/>
</dbReference>
<gene>
    <name evidence="1" type="ORF">PV361_07995</name>
</gene>
<evidence type="ECO:0008006" key="3">
    <source>
        <dbReference type="Google" id="ProtNLM"/>
    </source>
</evidence>
<comment type="caution">
    <text evidence="1">The sequence shown here is derived from an EMBL/GenBank/DDBJ whole genome shotgun (WGS) entry which is preliminary data.</text>
</comment>
<dbReference type="EMBL" id="JARBCY010000048">
    <property type="protein sequence ID" value="MEF3318643.1"/>
    <property type="molecule type" value="Genomic_DNA"/>
</dbReference>
<dbReference type="SUPFAM" id="SSF52266">
    <property type="entry name" value="SGNH hydrolase"/>
    <property type="match status" value="1"/>
</dbReference>
<proteinExistence type="predicted"/>
<evidence type="ECO:0000313" key="1">
    <source>
        <dbReference type="EMBL" id="MEF3318643.1"/>
    </source>
</evidence>
<keyword evidence="2" id="KW-1185">Reference proteome</keyword>
<dbReference type="InterPro" id="IPR036514">
    <property type="entry name" value="SGNH_hydro_sf"/>
</dbReference>
<evidence type="ECO:0000313" key="2">
    <source>
        <dbReference type="Proteomes" id="UP001328425"/>
    </source>
</evidence>
<name>A0ABU7XBI5_9FIRM</name>
<organism evidence="1 2">
    <name type="scientific">Peptoniphilus grossensis</name>
    <dbReference type="NCBI Taxonomy" id="1465756"/>
    <lineage>
        <taxon>Bacteria</taxon>
        <taxon>Bacillati</taxon>
        <taxon>Bacillota</taxon>
        <taxon>Tissierellia</taxon>
        <taxon>Tissierellales</taxon>
        <taxon>Peptoniphilaceae</taxon>
        <taxon>Peptoniphilus</taxon>
    </lineage>
</organism>
<dbReference type="Gene3D" id="3.40.50.1110">
    <property type="entry name" value="SGNH hydrolase"/>
    <property type="match status" value="1"/>
</dbReference>
<accession>A0ABU7XBI5</accession>
<dbReference type="RefSeq" id="WP_332087663.1">
    <property type="nucleotide sequence ID" value="NZ_JARBCY010000048.1"/>
</dbReference>